<reference key="1">
    <citation type="submission" date="2010-11" db="EMBL/GenBank/DDBJ databases">
        <title>The complete genome of Leadbetterella byssophila DSM 17132.</title>
        <authorList>
            <consortium name="US DOE Joint Genome Institute (JGI-PGF)"/>
            <person name="Lucas S."/>
            <person name="Copeland A."/>
            <person name="Lapidus A."/>
            <person name="Glavina del Rio T."/>
            <person name="Dalin E."/>
            <person name="Tice H."/>
            <person name="Bruce D."/>
            <person name="Goodwin L."/>
            <person name="Pitluck S."/>
            <person name="Kyrpides N."/>
            <person name="Mavromatis K."/>
            <person name="Ivanova N."/>
            <person name="Teshima H."/>
            <person name="Brettin T."/>
            <person name="Detter J.C."/>
            <person name="Han C."/>
            <person name="Tapia R."/>
            <person name="Land M."/>
            <person name="Hauser L."/>
            <person name="Markowitz V."/>
            <person name="Cheng J.-F."/>
            <person name="Hugenholtz P."/>
            <person name="Woyke T."/>
            <person name="Wu D."/>
            <person name="Tindall B."/>
            <person name="Pomrenke H.G."/>
            <person name="Brambilla E."/>
            <person name="Klenk H.-P."/>
            <person name="Eisen J.A."/>
        </authorList>
    </citation>
    <scope>NUCLEOTIDE SEQUENCE [LARGE SCALE GENOMIC DNA]</scope>
    <source>
        <strain>DSM 17132</strain>
    </source>
</reference>
<accession>E4RS69</accession>
<evidence type="ECO:0000313" key="2">
    <source>
        <dbReference type="EMBL" id="ADQ16721.1"/>
    </source>
</evidence>
<keyword evidence="3" id="KW-1185">Reference proteome</keyword>
<gene>
    <name evidence="2" type="ordered locus">Lbys_0991</name>
</gene>
<proteinExistence type="predicted"/>
<sequence>MVTIVEYLRELSYPAKFFIGLGINLFVGMRRFNRRGHGGLQHYSNYFVGLITTIFEGLLKILALGLMLWGVGGWIFRDSMG</sequence>
<dbReference type="EMBL" id="CP002305">
    <property type="protein sequence ID" value="ADQ16721.1"/>
    <property type="molecule type" value="Genomic_DNA"/>
</dbReference>
<keyword evidence="1" id="KW-0472">Membrane</keyword>
<dbReference type="HOGENOM" id="CLU_2569582_0_0_10"/>
<feature type="transmembrane region" description="Helical" evidence="1">
    <location>
        <begin position="12"/>
        <end position="29"/>
    </location>
</feature>
<protein>
    <submittedName>
        <fullName evidence="2">Uncharacterized protein</fullName>
    </submittedName>
</protein>
<name>E4RS69_LEAB4</name>
<dbReference type="AlphaFoldDB" id="E4RS69"/>
<organism evidence="2 3">
    <name type="scientific">Leadbetterella byssophila (strain DSM 17132 / JCM 16389 / KACC 11308 / NBRC 106382 / 4M15)</name>
    <dbReference type="NCBI Taxonomy" id="649349"/>
    <lineage>
        <taxon>Bacteria</taxon>
        <taxon>Pseudomonadati</taxon>
        <taxon>Bacteroidota</taxon>
        <taxon>Cytophagia</taxon>
        <taxon>Cytophagales</taxon>
        <taxon>Leadbetterellaceae</taxon>
        <taxon>Leadbetterella</taxon>
    </lineage>
</organism>
<keyword evidence="1" id="KW-0812">Transmembrane</keyword>
<reference evidence="2 3" key="2">
    <citation type="journal article" date="2011" name="Stand. Genomic Sci.">
        <title>Complete genome sequence of Leadbetterella byssophila type strain (4M15).</title>
        <authorList>
            <person name="Abt B."/>
            <person name="Teshima H."/>
            <person name="Lucas S."/>
            <person name="Lapidus A."/>
            <person name="Del Rio T.G."/>
            <person name="Nolan M."/>
            <person name="Tice H."/>
            <person name="Cheng J.F."/>
            <person name="Pitluck S."/>
            <person name="Liolios K."/>
            <person name="Pagani I."/>
            <person name="Ivanova N."/>
            <person name="Mavromatis K."/>
            <person name="Pati A."/>
            <person name="Tapia R."/>
            <person name="Han C."/>
            <person name="Goodwin L."/>
            <person name="Chen A."/>
            <person name="Palaniappan K."/>
            <person name="Land M."/>
            <person name="Hauser L."/>
            <person name="Chang Y.J."/>
            <person name="Jeffries C.D."/>
            <person name="Rohde M."/>
            <person name="Goker M."/>
            <person name="Tindall B.J."/>
            <person name="Detter J.C."/>
            <person name="Woyke T."/>
            <person name="Bristow J."/>
            <person name="Eisen J.A."/>
            <person name="Markowitz V."/>
            <person name="Hugenholtz P."/>
            <person name="Klenk H.P."/>
            <person name="Kyrpides N.C."/>
        </authorList>
    </citation>
    <scope>NUCLEOTIDE SEQUENCE [LARGE SCALE GENOMIC DNA]</scope>
    <source>
        <strain evidence="3">DSM 17132 / JCM 16389 / KACC 11308 / NBRC 106382 / 4M15</strain>
    </source>
</reference>
<evidence type="ECO:0000313" key="3">
    <source>
        <dbReference type="Proteomes" id="UP000007435"/>
    </source>
</evidence>
<evidence type="ECO:0000256" key="1">
    <source>
        <dbReference type="SAM" id="Phobius"/>
    </source>
</evidence>
<dbReference type="Proteomes" id="UP000007435">
    <property type="component" value="Chromosome"/>
</dbReference>
<dbReference type="STRING" id="649349.Lbys_0991"/>
<keyword evidence="1" id="KW-1133">Transmembrane helix</keyword>
<dbReference type="KEGG" id="lby:Lbys_0991"/>
<feature type="transmembrane region" description="Helical" evidence="1">
    <location>
        <begin position="50"/>
        <end position="76"/>
    </location>
</feature>